<dbReference type="AlphaFoldDB" id="A0A6P8HNZ0"/>
<keyword evidence="8" id="KW-1185">Reference proteome</keyword>
<accession>A0A6P8HNZ0</accession>
<dbReference type="PROSITE" id="PS50261">
    <property type="entry name" value="G_PROTEIN_RECEP_F2_4"/>
    <property type="match status" value="1"/>
</dbReference>
<feature type="domain" description="G-protein coupled receptors family 2 profile 2" evidence="7">
    <location>
        <begin position="13"/>
        <end position="286"/>
    </location>
</feature>
<feature type="transmembrane region" description="Helical" evidence="6">
    <location>
        <begin position="226"/>
        <end position="250"/>
    </location>
</feature>
<evidence type="ECO:0000256" key="2">
    <source>
        <dbReference type="ARBA" id="ARBA00022692"/>
    </source>
</evidence>
<evidence type="ECO:0000256" key="4">
    <source>
        <dbReference type="ARBA" id="ARBA00023136"/>
    </source>
</evidence>
<sequence>MAMPNATDITKASEILTSISASLSMVGAIGIIATYITWREIRSSPRKILVYISIADFFTAFGNMFSVLMSSHGNDEKLLCEAQSFITTCSSLWSFFWTTFLAIYLYCSVALRKPSLAERLLLFFTFFGWAIPLVITAIALGKGALGDDDNNFSAGWCWIKTKGKNKTEQLLWMLFTGKAWEIATYILIAVFYTALRCYIHKDITRGGGHFNSDTSQQSAIRAERKLTLVPVIFIFLRMWGTLRFILLQVQQPEQFDQQKLDFLVYLQGIGDSAQGFANFLLFCFFTEKFQKKLATFFFSCWKPKSSSVDESNDQLQKHKGHSKINKVDENSPLLSSMDRHP</sequence>
<dbReference type="InterPro" id="IPR017981">
    <property type="entry name" value="GPCR_2-like_7TM"/>
</dbReference>
<dbReference type="GeneID" id="116291332"/>
<keyword evidence="4 6" id="KW-0472">Membrane</keyword>
<organism evidence="8 9">
    <name type="scientific">Actinia tenebrosa</name>
    <name type="common">Australian red waratah sea anemone</name>
    <dbReference type="NCBI Taxonomy" id="6105"/>
    <lineage>
        <taxon>Eukaryota</taxon>
        <taxon>Metazoa</taxon>
        <taxon>Cnidaria</taxon>
        <taxon>Anthozoa</taxon>
        <taxon>Hexacorallia</taxon>
        <taxon>Actiniaria</taxon>
        <taxon>Actiniidae</taxon>
        <taxon>Actinia</taxon>
    </lineage>
</organism>
<evidence type="ECO:0000313" key="8">
    <source>
        <dbReference type="Proteomes" id="UP000515163"/>
    </source>
</evidence>
<keyword evidence="2 6" id="KW-0812">Transmembrane</keyword>
<feature type="transmembrane region" description="Helical" evidence="6">
    <location>
        <begin position="48"/>
        <end position="65"/>
    </location>
</feature>
<dbReference type="GO" id="GO:0007189">
    <property type="term" value="P:adenylate cyclase-activating G protein-coupled receptor signaling pathway"/>
    <property type="evidence" value="ECO:0007669"/>
    <property type="project" value="TreeGrafter"/>
</dbReference>
<dbReference type="GO" id="GO:0004930">
    <property type="term" value="F:G protein-coupled receptor activity"/>
    <property type="evidence" value="ECO:0007669"/>
    <property type="project" value="InterPro"/>
</dbReference>
<dbReference type="PRINTS" id="PR02001">
    <property type="entry name" value="GCR1CAMPR"/>
</dbReference>
<dbReference type="PANTHER" id="PTHR23112:SF47">
    <property type="entry name" value="G-PROTEIN COUPLED RECEPTOR 157"/>
    <property type="match status" value="1"/>
</dbReference>
<feature type="transmembrane region" description="Helical" evidence="6">
    <location>
        <begin position="170"/>
        <end position="195"/>
    </location>
</feature>
<feature type="transmembrane region" description="Helical" evidence="6">
    <location>
        <begin position="85"/>
        <end position="107"/>
    </location>
</feature>
<dbReference type="Pfam" id="PF00002">
    <property type="entry name" value="7tm_2"/>
    <property type="match status" value="1"/>
</dbReference>
<evidence type="ECO:0000256" key="6">
    <source>
        <dbReference type="SAM" id="Phobius"/>
    </source>
</evidence>
<dbReference type="OrthoDB" id="100006at2759"/>
<dbReference type="RefSeq" id="XP_031554365.1">
    <property type="nucleotide sequence ID" value="XM_031698505.1"/>
</dbReference>
<proteinExistence type="predicted"/>
<evidence type="ECO:0000259" key="7">
    <source>
        <dbReference type="PROSITE" id="PS50261"/>
    </source>
</evidence>
<comment type="subcellular location">
    <subcellularLocation>
        <location evidence="1">Membrane</location>
        <topology evidence="1">Multi-pass membrane protein</topology>
    </subcellularLocation>
</comment>
<feature type="transmembrane region" description="Helical" evidence="6">
    <location>
        <begin position="262"/>
        <end position="285"/>
    </location>
</feature>
<dbReference type="PANTHER" id="PTHR23112">
    <property type="entry name" value="G PROTEIN-COUPLED RECEPTOR 157-RELATED"/>
    <property type="match status" value="1"/>
</dbReference>
<dbReference type="GO" id="GO:0007166">
    <property type="term" value="P:cell surface receptor signaling pathway"/>
    <property type="evidence" value="ECO:0007669"/>
    <property type="project" value="InterPro"/>
</dbReference>
<dbReference type="InterPro" id="IPR000832">
    <property type="entry name" value="GPCR_2_secretin-like"/>
</dbReference>
<protein>
    <submittedName>
        <fullName evidence="9">G-protein coupled receptor 157-like</fullName>
    </submittedName>
</protein>
<name>A0A6P8HNZ0_ACTTE</name>
<dbReference type="Gene3D" id="1.20.1070.10">
    <property type="entry name" value="Rhodopsin 7-helix transmembrane proteins"/>
    <property type="match status" value="1"/>
</dbReference>
<dbReference type="Proteomes" id="UP000515163">
    <property type="component" value="Unplaced"/>
</dbReference>
<dbReference type="KEGG" id="aten:116291332"/>
<feature type="region of interest" description="Disordered" evidence="5">
    <location>
        <begin position="307"/>
        <end position="341"/>
    </location>
</feature>
<dbReference type="SUPFAM" id="SSF81321">
    <property type="entry name" value="Family A G protein-coupled receptor-like"/>
    <property type="match status" value="1"/>
</dbReference>
<reference evidence="9" key="1">
    <citation type="submission" date="2025-08" db="UniProtKB">
        <authorList>
            <consortium name="RefSeq"/>
        </authorList>
    </citation>
    <scope>IDENTIFICATION</scope>
    <source>
        <tissue evidence="9">Tentacle</tissue>
    </source>
</reference>
<dbReference type="GO" id="GO:0005886">
    <property type="term" value="C:plasma membrane"/>
    <property type="evidence" value="ECO:0007669"/>
    <property type="project" value="TreeGrafter"/>
</dbReference>
<dbReference type="InParanoid" id="A0A6P8HNZ0"/>
<evidence type="ECO:0000256" key="3">
    <source>
        <dbReference type="ARBA" id="ARBA00022989"/>
    </source>
</evidence>
<feature type="transmembrane region" description="Helical" evidence="6">
    <location>
        <begin position="15"/>
        <end position="36"/>
    </location>
</feature>
<evidence type="ECO:0000313" key="9">
    <source>
        <dbReference type="RefSeq" id="XP_031554365.1"/>
    </source>
</evidence>
<evidence type="ECO:0000256" key="5">
    <source>
        <dbReference type="SAM" id="MobiDB-lite"/>
    </source>
</evidence>
<gene>
    <name evidence="9" type="primary">LOC116291332</name>
</gene>
<keyword evidence="3 6" id="KW-1133">Transmembrane helix</keyword>
<feature type="transmembrane region" description="Helical" evidence="6">
    <location>
        <begin position="119"/>
        <end position="140"/>
    </location>
</feature>
<dbReference type="InterPro" id="IPR022343">
    <property type="entry name" value="GCR1-cAMP_receptor"/>
</dbReference>
<evidence type="ECO:0000256" key="1">
    <source>
        <dbReference type="ARBA" id="ARBA00004141"/>
    </source>
</evidence>